<dbReference type="RefSeq" id="WP_147670095.1">
    <property type="nucleotide sequence ID" value="NZ_CP120678.1"/>
</dbReference>
<evidence type="ECO:0000259" key="15">
    <source>
        <dbReference type="Pfam" id="PF04324"/>
    </source>
</evidence>
<accession>A0A9Y2ETQ3</accession>
<dbReference type="GO" id="GO:0005886">
    <property type="term" value="C:plasma membrane"/>
    <property type="evidence" value="ECO:0007669"/>
    <property type="project" value="UniProtKB-SubCell"/>
</dbReference>
<comment type="cofactor">
    <cofactor evidence="1">
        <name>FMN</name>
        <dbReference type="ChEBI" id="CHEBI:58210"/>
    </cofactor>
</comment>
<evidence type="ECO:0000256" key="1">
    <source>
        <dbReference type="ARBA" id="ARBA00001917"/>
    </source>
</evidence>
<evidence type="ECO:0000313" key="17">
    <source>
        <dbReference type="Proteomes" id="UP001243623"/>
    </source>
</evidence>
<dbReference type="EC" id="1.1.5.3" evidence="7"/>
<evidence type="ECO:0000256" key="7">
    <source>
        <dbReference type="ARBA" id="ARBA00013029"/>
    </source>
</evidence>
<evidence type="ECO:0000256" key="10">
    <source>
        <dbReference type="ARBA" id="ARBA00022827"/>
    </source>
</evidence>
<organism evidence="16 17">
    <name type="scientific">Selenobaculum gibii</name>
    <dbReference type="NCBI Taxonomy" id="3054208"/>
    <lineage>
        <taxon>Bacteria</taxon>
        <taxon>Bacillati</taxon>
        <taxon>Bacillota</taxon>
        <taxon>Negativicutes</taxon>
        <taxon>Selenomonadales</taxon>
        <taxon>Selenomonadaceae</taxon>
        <taxon>Selenobaculum</taxon>
    </lineage>
</organism>
<evidence type="ECO:0000256" key="4">
    <source>
        <dbReference type="ARBA" id="ARBA00005157"/>
    </source>
</evidence>
<reference evidence="16" key="1">
    <citation type="submission" date="2023-03" db="EMBL/GenBank/DDBJ databases">
        <title>Selenobaculum gbiensis gen. nov. sp. nov., a new bacterium isolated from the gut microbiota of IBD patient.</title>
        <authorList>
            <person name="Yeo S."/>
            <person name="Park H."/>
            <person name="Huh C.S."/>
        </authorList>
    </citation>
    <scope>NUCLEOTIDE SEQUENCE</scope>
    <source>
        <strain evidence="16">ICN-92133</strain>
    </source>
</reference>
<dbReference type="CDD" id="cd19946">
    <property type="entry name" value="GlpA-like_Fer2_BFD-like"/>
    <property type="match status" value="1"/>
</dbReference>
<dbReference type="PROSITE" id="PS00978">
    <property type="entry name" value="FAD_G3PDH_2"/>
    <property type="match status" value="1"/>
</dbReference>
<dbReference type="InterPro" id="IPR017752">
    <property type="entry name" value="G3P_DH_GlpA_su"/>
</dbReference>
<dbReference type="Pfam" id="PF04324">
    <property type="entry name" value="Fer2_BFD"/>
    <property type="match status" value="1"/>
</dbReference>
<comment type="subunit">
    <text evidence="6">Composed of a catalytic GlpA/B dimer and of membrane bound GlpC.</text>
</comment>
<dbReference type="EMBL" id="CP120678">
    <property type="protein sequence ID" value="WIW70310.1"/>
    <property type="molecule type" value="Genomic_DNA"/>
</dbReference>
<dbReference type="PRINTS" id="PR01001">
    <property type="entry name" value="FADG3PDH"/>
</dbReference>
<evidence type="ECO:0000256" key="11">
    <source>
        <dbReference type="ARBA" id="ARBA00023002"/>
    </source>
</evidence>
<keyword evidence="8" id="KW-1003">Cell membrane</keyword>
<keyword evidence="17" id="KW-1185">Reference proteome</keyword>
<evidence type="ECO:0000259" key="14">
    <source>
        <dbReference type="Pfam" id="PF01266"/>
    </source>
</evidence>
<dbReference type="GO" id="GO:0006072">
    <property type="term" value="P:glycerol-3-phosphate metabolic process"/>
    <property type="evidence" value="ECO:0007669"/>
    <property type="project" value="InterPro"/>
</dbReference>
<comment type="pathway">
    <text evidence="4">Polyol metabolism; glycerol degradation via glycerol kinase pathway; glycerone phosphate from sn-glycerol 3-phosphate (anaerobic route): step 1/1.</text>
</comment>
<feature type="domain" description="FAD dependent oxidoreductase" evidence="14">
    <location>
        <begin position="6"/>
        <end position="337"/>
    </location>
</feature>
<comment type="subcellular location">
    <subcellularLocation>
        <location evidence="3">Cell membrane</location>
        <topology evidence="3">Peripheral membrane protein</topology>
    </subcellularLocation>
</comment>
<evidence type="ECO:0000256" key="5">
    <source>
        <dbReference type="ARBA" id="ARBA00007330"/>
    </source>
</evidence>
<evidence type="ECO:0000256" key="13">
    <source>
        <dbReference type="ARBA" id="ARBA00049055"/>
    </source>
</evidence>
<name>A0A9Y2ETQ3_9FIRM</name>
<dbReference type="GO" id="GO:0009331">
    <property type="term" value="C:glycerol-3-phosphate dehydrogenase (FAD) complex"/>
    <property type="evidence" value="ECO:0007669"/>
    <property type="project" value="InterPro"/>
</dbReference>
<dbReference type="InterPro" id="IPR007419">
    <property type="entry name" value="BFD-like_2Fe2S-bd_dom"/>
</dbReference>
<dbReference type="NCBIfam" id="NF008313">
    <property type="entry name" value="PRK11101.1"/>
    <property type="match status" value="1"/>
</dbReference>
<sequence>MQKATVVVIGGGATGVGILRDLCMRGVDTILVERDDLGYWTSSRYHGLLHSGGRYAVKDKEAAKECIEENMILRKIGKHCVEATESLFVRTPEDDEAFEEEWVKACKECGISAIPISVDEACRLEPNLSRKILSAYRCPGAAIDGFRMTWQNVASAKKYGGRCMTYTEVIGIDVQNGVVQGVTIKDRWTGKVDKIACDYVISAAGSFAGRVAAMAGLNVNVKPSKGTLIAFNHRICDRVIHRLHKPSDADIFVPHGSITILGTSSIDSAPEDTHTETDEVLKMMEVGKATFENIYDYRILRVFAGTRPLYSADPNAGGRNASRGFVALDHAHDGVKHFMSVCGGKFTTYRLMAEKVCDMVCAQLGVTTKCRTAEENLVDDPTPALMSRARKVFPTYGAELAASRLGNEKLERVMDRIESKPETKQLVCECENVTLAEIQEIAAEPSSHTVSDVRRRTRLGMGTCQGAFCAYRAVGALDNEEFPWAKDTTFLFKEFIESRWKGIRPVLWGNMFRDTELTRGIYDATLNINGAMINDEK</sequence>
<keyword evidence="11 16" id="KW-0560">Oxidoreductase</keyword>
<evidence type="ECO:0000256" key="2">
    <source>
        <dbReference type="ARBA" id="ARBA00001974"/>
    </source>
</evidence>
<dbReference type="KEGG" id="sgbi:P3F81_10480"/>
<evidence type="ECO:0000256" key="8">
    <source>
        <dbReference type="ARBA" id="ARBA00022475"/>
    </source>
</evidence>
<comment type="catalytic activity">
    <reaction evidence="13">
        <text>a quinone + sn-glycerol 3-phosphate = dihydroxyacetone phosphate + a quinol</text>
        <dbReference type="Rhea" id="RHEA:18977"/>
        <dbReference type="ChEBI" id="CHEBI:24646"/>
        <dbReference type="ChEBI" id="CHEBI:57597"/>
        <dbReference type="ChEBI" id="CHEBI:57642"/>
        <dbReference type="ChEBI" id="CHEBI:132124"/>
        <dbReference type="EC" id="1.1.5.3"/>
    </reaction>
</comment>
<dbReference type="PANTHER" id="PTHR11985:SF15">
    <property type="entry name" value="GLYCEROL-3-PHOSPHATE DEHYDROGENASE, MITOCHONDRIAL"/>
    <property type="match status" value="1"/>
</dbReference>
<dbReference type="InterPro" id="IPR006076">
    <property type="entry name" value="FAD-dep_OxRdtase"/>
</dbReference>
<dbReference type="InterPro" id="IPR036188">
    <property type="entry name" value="FAD/NAD-bd_sf"/>
</dbReference>
<keyword evidence="10" id="KW-0274">FAD</keyword>
<comment type="cofactor">
    <cofactor evidence="2">
        <name>FAD</name>
        <dbReference type="ChEBI" id="CHEBI:57692"/>
    </cofactor>
</comment>
<comment type="similarity">
    <text evidence="5">Belongs to the FAD-dependent glycerol-3-phosphate dehydrogenase family.</text>
</comment>
<evidence type="ECO:0000313" key="16">
    <source>
        <dbReference type="EMBL" id="WIW70310.1"/>
    </source>
</evidence>
<dbReference type="InterPro" id="IPR000447">
    <property type="entry name" value="G3P_DH_FAD-dep"/>
</dbReference>
<dbReference type="GO" id="GO:0010181">
    <property type="term" value="F:FMN binding"/>
    <property type="evidence" value="ECO:0007669"/>
    <property type="project" value="InterPro"/>
</dbReference>
<keyword evidence="12" id="KW-0472">Membrane</keyword>
<evidence type="ECO:0000256" key="3">
    <source>
        <dbReference type="ARBA" id="ARBA00004202"/>
    </source>
</evidence>
<dbReference type="InterPro" id="IPR041854">
    <property type="entry name" value="BFD-like_2Fe2S-bd_dom_sf"/>
</dbReference>
<dbReference type="GO" id="GO:0050660">
    <property type="term" value="F:flavin adenine dinucleotide binding"/>
    <property type="evidence" value="ECO:0007669"/>
    <property type="project" value="InterPro"/>
</dbReference>
<dbReference type="Gene3D" id="3.50.50.60">
    <property type="entry name" value="FAD/NAD(P)-binding domain"/>
    <property type="match status" value="3"/>
</dbReference>
<evidence type="ECO:0000256" key="9">
    <source>
        <dbReference type="ARBA" id="ARBA00022630"/>
    </source>
</evidence>
<dbReference type="Proteomes" id="UP001243623">
    <property type="component" value="Chromosome"/>
</dbReference>
<feature type="domain" description="BFD-like [2Fe-2S]-binding" evidence="15">
    <location>
        <begin position="426"/>
        <end position="473"/>
    </location>
</feature>
<proteinExistence type="inferred from homology"/>
<dbReference type="SUPFAM" id="SSF51905">
    <property type="entry name" value="FAD/NAD(P)-binding domain"/>
    <property type="match status" value="1"/>
</dbReference>
<gene>
    <name evidence="16" type="primary">glpA</name>
    <name evidence="16" type="ORF">P3F81_10480</name>
</gene>
<dbReference type="GO" id="GO:0046174">
    <property type="term" value="P:polyol catabolic process"/>
    <property type="evidence" value="ECO:0007669"/>
    <property type="project" value="InterPro"/>
</dbReference>
<keyword evidence="9" id="KW-0285">Flavoprotein</keyword>
<protein>
    <recommendedName>
        <fullName evidence="7">glycerol-3-phosphate dehydrogenase</fullName>
        <ecNumber evidence="7">1.1.5.3</ecNumber>
    </recommendedName>
</protein>
<dbReference type="SUPFAM" id="SSF54373">
    <property type="entry name" value="FAD-linked reductases, C-terminal domain"/>
    <property type="match status" value="1"/>
</dbReference>
<dbReference type="Gene3D" id="1.10.10.1100">
    <property type="entry name" value="BFD-like [2Fe-2S]-binding domain"/>
    <property type="match status" value="1"/>
</dbReference>
<dbReference type="GO" id="GO:0004368">
    <property type="term" value="F:glycerol-3-phosphate dehydrogenase (quinone) activity"/>
    <property type="evidence" value="ECO:0007669"/>
    <property type="project" value="UniProtKB-EC"/>
</dbReference>
<dbReference type="NCBIfam" id="TIGR03377">
    <property type="entry name" value="glycerol3P_GlpA"/>
    <property type="match status" value="1"/>
</dbReference>
<dbReference type="Pfam" id="PF01266">
    <property type="entry name" value="DAO"/>
    <property type="match status" value="1"/>
</dbReference>
<dbReference type="AlphaFoldDB" id="A0A9Y2ETQ3"/>
<evidence type="ECO:0000256" key="12">
    <source>
        <dbReference type="ARBA" id="ARBA00023136"/>
    </source>
</evidence>
<evidence type="ECO:0000256" key="6">
    <source>
        <dbReference type="ARBA" id="ARBA00011331"/>
    </source>
</evidence>
<dbReference type="PANTHER" id="PTHR11985">
    <property type="entry name" value="GLYCEROL-3-PHOSPHATE DEHYDROGENASE"/>
    <property type="match status" value="1"/>
</dbReference>